<feature type="transmembrane region" description="Helical" evidence="1">
    <location>
        <begin position="127"/>
        <end position="144"/>
    </location>
</feature>
<dbReference type="GO" id="GO:0016020">
    <property type="term" value="C:membrane"/>
    <property type="evidence" value="ECO:0007669"/>
    <property type="project" value="InterPro"/>
</dbReference>
<dbReference type="EMBL" id="AMRM01000006">
    <property type="protein sequence ID" value="EKF19598.1"/>
    <property type="molecule type" value="Genomic_DNA"/>
</dbReference>
<proteinExistence type="predicted"/>
<keyword evidence="4" id="KW-1185">Reference proteome</keyword>
<reference evidence="3 4" key="1">
    <citation type="journal article" date="2012" name="J. Bacteriol.">
        <title>Genome Sequence of Nitratireductor pacificus Type Strain pht-3B.</title>
        <authorList>
            <person name="Lai Q."/>
            <person name="Li G."/>
            <person name="Shao Z."/>
        </authorList>
    </citation>
    <scope>NUCLEOTIDE SEQUENCE [LARGE SCALE GENOMIC DNA]</scope>
    <source>
        <strain evidence="4">pht-3B</strain>
    </source>
</reference>
<dbReference type="eggNOG" id="COG0697">
    <property type="taxonomic scope" value="Bacteria"/>
</dbReference>
<gene>
    <name evidence="3" type="ORF">NA2_06877</name>
</gene>
<feature type="transmembrane region" description="Helical" evidence="1">
    <location>
        <begin position="208"/>
        <end position="227"/>
    </location>
</feature>
<feature type="transmembrane region" description="Helical" evidence="1">
    <location>
        <begin position="99"/>
        <end position="120"/>
    </location>
</feature>
<dbReference type="PANTHER" id="PTHR22911:SF135">
    <property type="entry name" value="BLR4310 PROTEIN"/>
    <property type="match status" value="1"/>
</dbReference>
<evidence type="ECO:0000259" key="2">
    <source>
        <dbReference type="Pfam" id="PF00892"/>
    </source>
</evidence>
<dbReference type="STRING" id="391937.NA2_06877"/>
<feature type="transmembrane region" description="Helical" evidence="1">
    <location>
        <begin position="72"/>
        <end position="93"/>
    </location>
</feature>
<keyword evidence="1" id="KW-1133">Transmembrane helix</keyword>
<sequence>MSGGASAKDNLRAGLWLMADMGLNIWAISIVKALGAGYPAWQLVFLRALTGFVLILPWLARQRHVLARIDRPGLHLFRVALSAVALTGGFYAVAHLPLAFYMTMNFTRPVVLVALSALILREAVSGSRWLAAALGLVGAFIAASPGNVPWTPALLAALAAVLAGTGAIIVTRQLKGTPPVVMMLFYTGGLALITAWPALTGWQMVDAAHWPFLLAVGVFSQAAQFCFLRAHWLGDAGFLGPLGYASLILSGAVGYLFFGEVPSLNTVVGAAIIVAATGFLTYRTARTARTAGVRNHAASGG</sequence>
<feature type="domain" description="EamA" evidence="2">
    <location>
        <begin position="153"/>
        <end position="281"/>
    </location>
</feature>
<dbReference type="SUPFAM" id="SSF103481">
    <property type="entry name" value="Multidrug resistance efflux transporter EmrE"/>
    <property type="match status" value="2"/>
</dbReference>
<dbReference type="Pfam" id="PF00892">
    <property type="entry name" value="EamA"/>
    <property type="match status" value="2"/>
</dbReference>
<feature type="domain" description="EamA" evidence="2">
    <location>
        <begin position="25"/>
        <end position="142"/>
    </location>
</feature>
<accession>K2N631</accession>
<evidence type="ECO:0000256" key="1">
    <source>
        <dbReference type="SAM" id="Phobius"/>
    </source>
</evidence>
<comment type="caution">
    <text evidence="3">The sequence shown here is derived from an EMBL/GenBank/DDBJ whole genome shotgun (WGS) entry which is preliminary data.</text>
</comment>
<dbReference type="RefSeq" id="WP_008595740.1">
    <property type="nucleotide sequence ID" value="NZ_AMRM01000006.1"/>
</dbReference>
<dbReference type="AlphaFoldDB" id="K2N631"/>
<organism evidence="3 4">
    <name type="scientific">Nitratireductor pacificus pht-3B</name>
    <dbReference type="NCBI Taxonomy" id="391937"/>
    <lineage>
        <taxon>Bacteria</taxon>
        <taxon>Pseudomonadati</taxon>
        <taxon>Pseudomonadota</taxon>
        <taxon>Alphaproteobacteria</taxon>
        <taxon>Hyphomicrobiales</taxon>
        <taxon>Phyllobacteriaceae</taxon>
        <taxon>Nitratireductor</taxon>
    </lineage>
</organism>
<keyword evidence="1" id="KW-0812">Transmembrane</keyword>
<dbReference type="InterPro" id="IPR037185">
    <property type="entry name" value="EmrE-like"/>
</dbReference>
<feature type="transmembrane region" description="Helical" evidence="1">
    <location>
        <begin position="264"/>
        <end position="282"/>
    </location>
</feature>
<dbReference type="PANTHER" id="PTHR22911">
    <property type="entry name" value="ACYL-MALONYL CONDENSING ENZYME-RELATED"/>
    <property type="match status" value="1"/>
</dbReference>
<feature type="transmembrane region" description="Helical" evidence="1">
    <location>
        <begin position="183"/>
        <end position="202"/>
    </location>
</feature>
<evidence type="ECO:0000313" key="3">
    <source>
        <dbReference type="EMBL" id="EKF19598.1"/>
    </source>
</evidence>
<dbReference type="OrthoDB" id="9815809at2"/>
<dbReference type="Proteomes" id="UP000006786">
    <property type="component" value="Unassembled WGS sequence"/>
</dbReference>
<feature type="transmembrane region" description="Helical" evidence="1">
    <location>
        <begin position="239"/>
        <end position="258"/>
    </location>
</feature>
<keyword evidence="1" id="KW-0472">Membrane</keyword>
<feature type="transmembrane region" description="Helical" evidence="1">
    <location>
        <begin position="12"/>
        <end position="34"/>
    </location>
</feature>
<dbReference type="PATRIC" id="fig|391937.3.peg.1415"/>
<dbReference type="InterPro" id="IPR000620">
    <property type="entry name" value="EamA_dom"/>
</dbReference>
<feature type="transmembrane region" description="Helical" evidence="1">
    <location>
        <begin position="40"/>
        <end position="60"/>
    </location>
</feature>
<protein>
    <recommendedName>
        <fullName evidence="2">EamA domain-containing protein</fullName>
    </recommendedName>
</protein>
<evidence type="ECO:0000313" key="4">
    <source>
        <dbReference type="Proteomes" id="UP000006786"/>
    </source>
</evidence>
<name>K2N631_9HYPH</name>
<feature type="transmembrane region" description="Helical" evidence="1">
    <location>
        <begin position="150"/>
        <end position="171"/>
    </location>
</feature>